<comment type="caution">
    <text evidence="1">The sequence shown here is derived from an EMBL/GenBank/DDBJ whole genome shotgun (WGS) entry which is preliminary data.</text>
</comment>
<protein>
    <submittedName>
        <fullName evidence="1">10704_t:CDS:1</fullName>
    </submittedName>
</protein>
<dbReference type="Proteomes" id="UP000789366">
    <property type="component" value="Unassembled WGS sequence"/>
</dbReference>
<name>A0ACA9L333_9GLOM</name>
<gene>
    <name evidence="1" type="ORF">SPELUC_LOCUS3256</name>
</gene>
<proteinExistence type="predicted"/>
<reference evidence="1" key="1">
    <citation type="submission" date="2021-06" db="EMBL/GenBank/DDBJ databases">
        <authorList>
            <person name="Kallberg Y."/>
            <person name="Tangrot J."/>
            <person name="Rosling A."/>
        </authorList>
    </citation>
    <scope>NUCLEOTIDE SEQUENCE</scope>
    <source>
        <strain evidence="1">28 12/20/2015</strain>
    </source>
</reference>
<organism evidence="1 2">
    <name type="scientific">Cetraspora pellucida</name>
    <dbReference type="NCBI Taxonomy" id="1433469"/>
    <lineage>
        <taxon>Eukaryota</taxon>
        <taxon>Fungi</taxon>
        <taxon>Fungi incertae sedis</taxon>
        <taxon>Mucoromycota</taxon>
        <taxon>Glomeromycotina</taxon>
        <taxon>Glomeromycetes</taxon>
        <taxon>Diversisporales</taxon>
        <taxon>Gigasporaceae</taxon>
        <taxon>Cetraspora</taxon>
    </lineage>
</organism>
<evidence type="ECO:0000313" key="1">
    <source>
        <dbReference type="EMBL" id="CAG8506245.1"/>
    </source>
</evidence>
<dbReference type="EMBL" id="CAJVPW010002433">
    <property type="protein sequence ID" value="CAG8506245.1"/>
    <property type="molecule type" value="Genomic_DNA"/>
</dbReference>
<evidence type="ECO:0000313" key="2">
    <source>
        <dbReference type="Proteomes" id="UP000789366"/>
    </source>
</evidence>
<sequence length="180" mass="20933">MPKIIRRSKVQLICGKARPGADLAFLKNMALFCKEFNDKTKDKDGQIVSVEISVYDDKSHSYNISTPPGVYLLKNRRNDYKTIREKEKRKEAREKEKKEISEAELEEIARKIMPSLNTDDIEKAKKIVRGTPTIINGILIKEVYIDPYYEKHNEEYLEAKKKQGIKLTSQELTERIITND</sequence>
<accession>A0ACA9L333</accession>
<keyword evidence="2" id="KW-1185">Reference proteome</keyword>